<dbReference type="CDD" id="cd18552">
    <property type="entry name" value="ABC_6TM_MsbA_like"/>
    <property type="match status" value="1"/>
</dbReference>
<dbReference type="Pfam" id="PF00005">
    <property type="entry name" value="ABC_tran"/>
    <property type="match status" value="1"/>
</dbReference>
<dbReference type="PANTHER" id="PTHR24221:SF654">
    <property type="entry name" value="ATP-BINDING CASSETTE SUB-FAMILY B MEMBER 6"/>
    <property type="match status" value="1"/>
</dbReference>
<dbReference type="PROSITE" id="PS50929">
    <property type="entry name" value="ABC_TM1F"/>
    <property type="match status" value="1"/>
</dbReference>
<keyword evidence="2 7" id="KW-0812">Transmembrane</keyword>
<dbReference type="GO" id="GO:0005524">
    <property type="term" value="F:ATP binding"/>
    <property type="evidence" value="ECO:0007669"/>
    <property type="project" value="UniProtKB-KW"/>
</dbReference>
<dbReference type="EMBL" id="UINC01000313">
    <property type="protein sequence ID" value="SUZ53083.1"/>
    <property type="molecule type" value="Genomic_DNA"/>
</dbReference>
<dbReference type="Pfam" id="PF00664">
    <property type="entry name" value="ABC_membrane"/>
    <property type="match status" value="1"/>
</dbReference>
<evidence type="ECO:0000256" key="1">
    <source>
        <dbReference type="ARBA" id="ARBA00004141"/>
    </source>
</evidence>
<proteinExistence type="predicted"/>
<evidence type="ECO:0000256" key="7">
    <source>
        <dbReference type="SAM" id="Phobius"/>
    </source>
</evidence>
<reference evidence="10" key="1">
    <citation type="submission" date="2018-05" db="EMBL/GenBank/DDBJ databases">
        <authorList>
            <person name="Lanie J.A."/>
            <person name="Ng W.-L."/>
            <person name="Kazmierczak K.M."/>
            <person name="Andrzejewski T.M."/>
            <person name="Davidsen T.M."/>
            <person name="Wayne K.J."/>
            <person name="Tettelin H."/>
            <person name="Glass J.I."/>
            <person name="Rusch D."/>
            <person name="Podicherti R."/>
            <person name="Tsui H.-C.T."/>
            <person name="Winkler M.E."/>
        </authorList>
    </citation>
    <scope>NUCLEOTIDE SEQUENCE</scope>
</reference>
<feature type="transmembrane region" description="Helical" evidence="7">
    <location>
        <begin position="12"/>
        <end position="33"/>
    </location>
</feature>
<dbReference type="PROSITE" id="PS50893">
    <property type="entry name" value="ABC_TRANSPORTER_2"/>
    <property type="match status" value="1"/>
</dbReference>
<evidence type="ECO:0008006" key="11">
    <source>
        <dbReference type="Google" id="ProtNLM"/>
    </source>
</evidence>
<dbReference type="InterPro" id="IPR017871">
    <property type="entry name" value="ABC_transporter-like_CS"/>
</dbReference>
<keyword evidence="4" id="KW-0067">ATP-binding</keyword>
<evidence type="ECO:0000256" key="6">
    <source>
        <dbReference type="ARBA" id="ARBA00023136"/>
    </source>
</evidence>
<evidence type="ECO:0000259" key="8">
    <source>
        <dbReference type="PROSITE" id="PS50893"/>
    </source>
</evidence>
<dbReference type="GO" id="GO:0140359">
    <property type="term" value="F:ABC-type transporter activity"/>
    <property type="evidence" value="ECO:0007669"/>
    <property type="project" value="InterPro"/>
</dbReference>
<dbReference type="PROSITE" id="PS00211">
    <property type="entry name" value="ABC_TRANSPORTER_1"/>
    <property type="match status" value="1"/>
</dbReference>
<evidence type="ECO:0000256" key="2">
    <source>
        <dbReference type="ARBA" id="ARBA00022692"/>
    </source>
</evidence>
<keyword evidence="5 7" id="KW-1133">Transmembrane helix</keyword>
<dbReference type="InterPro" id="IPR036640">
    <property type="entry name" value="ABC1_TM_sf"/>
</dbReference>
<dbReference type="PANTHER" id="PTHR24221">
    <property type="entry name" value="ATP-BINDING CASSETTE SUB-FAMILY B"/>
    <property type="match status" value="1"/>
</dbReference>
<dbReference type="CDD" id="cd03251">
    <property type="entry name" value="ABCC_MsbA"/>
    <property type="match status" value="1"/>
</dbReference>
<evidence type="ECO:0000256" key="5">
    <source>
        <dbReference type="ARBA" id="ARBA00022989"/>
    </source>
</evidence>
<sequence>MSGSIYRRMGQLLFHFWPYIFISSLAAIVFVFLNTASIWLTASLINNILADFDKIVQAQAEWAGKAGLTLNEKLKYWTNVLILRETPLESLKILCLSILTVFFIKNIFLYIKNILLRIVELKLVKEIRDRLYIHIQTLSLGYFNRQHSGTITSIVMNDVEQLQTALAVVFQRLFVEPINILTFVALLFIISWKLALIAIIIIPLAGIAIFSIGRSIRRKSRRTQAKIAEIMQILTETVTSIRIVKAFVNEKEEVKNFTRESKHYFKLLLKRARLDLIAGPTTETFGVIIGVVLLWYGGMEVLAQKGVSAEDFIRFILILFSILGPIKQLSNVNLKIQIGAASAERIFGLLDTPPEIVEDPDPVELDVFNNAIEFDQIHFEYSDADERVLDGVSFTIKKGEIVALVGPSGSGKSTIADLIPRFFDVSKGALRIDGKNVRKISFSSLRGSMGIVTQEVILFNDTIRKNIAYGQSDVTEEAIQKAAEAANALEFIKQTPDGFDTLIGERGVNLSGGQKQRLAIARALLKNPPILILDEATSALDTESEKMVQKAIEVLMKDRTVLVIAHRLSTVQNADKIVVLDKGKILEVGSHNELYEKGGLYRRLYDIQFD</sequence>
<accession>A0A381NHS7</accession>
<name>A0A381NHS7_9ZZZZ</name>
<evidence type="ECO:0000256" key="3">
    <source>
        <dbReference type="ARBA" id="ARBA00022741"/>
    </source>
</evidence>
<feature type="transmembrane region" description="Helical" evidence="7">
    <location>
        <begin position="276"/>
        <end position="297"/>
    </location>
</feature>
<keyword evidence="3" id="KW-0547">Nucleotide-binding</keyword>
<dbReference type="InterPro" id="IPR011527">
    <property type="entry name" value="ABC1_TM_dom"/>
</dbReference>
<keyword evidence="6 7" id="KW-0472">Membrane</keyword>
<evidence type="ECO:0000256" key="4">
    <source>
        <dbReference type="ARBA" id="ARBA00022840"/>
    </source>
</evidence>
<feature type="transmembrane region" description="Helical" evidence="7">
    <location>
        <begin position="173"/>
        <end position="190"/>
    </location>
</feature>
<dbReference type="InterPro" id="IPR027417">
    <property type="entry name" value="P-loop_NTPase"/>
</dbReference>
<feature type="domain" description="ABC transporter" evidence="8">
    <location>
        <begin position="372"/>
        <end position="607"/>
    </location>
</feature>
<dbReference type="InterPro" id="IPR003439">
    <property type="entry name" value="ABC_transporter-like_ATP-bd"/>
</dbReference>
<evidence type="ECO:0000313" key="10">
    <source>
        <dbReference type="EMBL" id="SUZ53083.1"/>
    </source>
</evidence>
<protein>
    <recommendedName>
        <fullName evidence="11">Multidrug ABC transporter</fullName>
    </recommendedName>
</protein>
<dbReference type="SMART" id="SM00382">
    <property type="entry name" value="AAA"/>
    <property type="match status" value="1"/>
</dbReference>
<dbReference type="AlphaFoldDB" id="A0A381NHS7"/>
<dbReference type="FunFam" id="3.40.50.300:FF:000218">
    <property type="entry name" value="Multidrug ABC transporter ATP-binding protein"/>
    <property type="match status" value="1"/>
</dbReference>
<dbReference type="InterPro" id="IPR003593">
    <property type="entry name" value="AAA+_ATPase"/>
</dbReference>
<dbReference type="SUPFAM" id="SSF90123">
    <property type="entry name" value="ABC transporter transmembrane region"/>
    <property type="match status" value="1"/>
</dbReference>
<dbReference type="GO" id="GO:0034040">
    <property type="term" value="F:ATPase-coupled lipid transmembrane transporter activity"/>
    <property type="evidence" value="ECO:0007669"/>
    <property type="project" value="TreeGrafter"/>
</dbReference>
<dbReference type="InterPro" id="IPR039421">
    <property type="entry name" value="Type_1_exporter"/>
</dbReference>
<comment type="subcellular location">
    <subcellularLocation>
        <location evidence="1">Membrane</location>
        <topology evidence="1">Multi-pass membrane protein</topology>
    </subcellularLocation>
</comment>
<feature type="transmembrane region" description="Helical" evidence="7">
    <location>
        <begin position="91"/>
        <end position="111"/>
    </location>
</feature>
<dbReference type="Gene3D" id="1.20.1560.10">
    <property type="entry name" value="ABC transporter type 1, transmembrane domain"/>
    <property type="match status" value="1"/>
</dbReference>
<feature type="transmembrane region" description="Helical" evidence="7">
    <location>
        <begin position="196"/>
        <end position="216"/>
    </location>
</feature>
<feature type="domain" description="ABC transmembrane type-1" evidence="9">
    <location>
        <begin position="21"/>
        <end position="332"/>
    </location>
</feature>
<dbReference type="SUPFAM" id="SSF52540">
    <property type="entry name" value="P-loop containing nucleoside triphosphate hydrolases"/>
    <property type="match status" value="1"/>
</dbReference>
<evidence type="ECO:0000259" key="9">
    <source>
        <dbReference type="PROSITE" id="PS50929"/>
    </source>
</evidence>
<dbReference type="GO" id="GO:0016887">
    <property type="term" value="F:ATP hydrolysis activity"/>
    <property type="evidence" value="ECO:0007669"/>
    <property type="project" value="InterPro"/>
</dbReference>
<gene>
    <name evidence="10" type="ORF">METZ01_LOCUS5937</name>
</gene>
<dbReference type="GO" id="GO:0016020">
    <property type="term" value="C:membrane"/>
    <property type="evidence" value="ECO:0007669"/>
    <property type="project" value="UniProtKB-SubCell"/>
</dbReference>
<dbReference type="Gene3D" id="3.40.50.300">
    <property type="entry name" value="P-loop containing nucleotide triphosphate hydrolases"/>
    <property type="match status" value="1"/>
</dbReference>
<organism evidence="10">
    <name type="scientific">marine metagenome</name>
    <dbReference type="NCBI Taxonomy" id="408172"/>
    <lineage>
        <taxon>unclassified sequences</taxon>
        <taxon>metagenomes</taxon>
        <taxon>ecological metagenomes</taxon>
    </lineage>
</organism>